<dbReference type="SUPFAM" id="SSF53756">
    <property type="entry name" value="UDP-Glycosyltransferase/glycogen phosphorylase"/>
    <property type="match status" value="1"/>
</dbReference>
<dbReference type="GO" id="GO:0016757">
    <property type="term" value="F:glycosyltransferase activity"/>
    <property type="evidence" value="ECO:0007669"/>
    <property type="project" value="UniProtKB-ARBA"/>
</dbReference>
<dbReference type="Gene3D" id="3.40.50.2000">
    <property type="entry name" value="Glycogen Phosphorylase B"/>
    <property type="match status" value="2"/>
</dbReference>
<dbReference type="AlphaFoldDB" id="A0A840RPR4"/>
<dbReference type="Pfam" id="PF13439">
    <property type="entry name" value="Glyco_transf_4"/>
    <property type="match status" value="1"/>
</dbReference>
<evidence type="ECO:0000259" key="1">
    <source>
        <dbReference type="Pfam" id="PF13439"/>
    </source>
</evidence>
<dbReference type="EMBL" id="JACHHQ010000002">
    <property type="protein sequence ID" value="MBB5199132.1"/>
    <property type="molecule type" value="Genomic_DNA"/>
</dbReference>
<protein>
    <submittedName>
        <fullName evidence="2">Glycosyltransferase involved in cell wall biosynthesis</fullName>
    </submittedName>
</protein>
<dbReference type="Proteomes" id="UP000571084">
    <property type="component" value="Unassembled WGS sequence"/>
</dbReference>
<dbReference type="PANTHER" id="PTHR12526">
    <property type="entry name" value="GLYCOSYLTRANSFERASE"/>
    <property type="match status" value="1"/>
</dbReference>
<dbReference type="InterPro" id="IPR028098">
    <property type="entry name" value="Glyco_trans_4-like_N"/>
</dbReference>
<name>A0A840RPR4_9BURK</name>
<evidence type="ECO:0000313" key="2">
    <source>
        <dbReference type="EMBL" id="MBB5199132.1"/>
    </source>
</evidence>
<organism evidence="2 3">
    <name type="scientific">Glaciimonas immobilis</name>
    <dbReference type="NCBI Taxonomy" id="728004"/>
    <lineage>
        <taxon>Bacteria</taxon>
        <taxon>Pseudomonadati</taxon>
        <taxon>Pseudomonadota</taxon>
        <taxon>Betaproteobacteria</taxon>
        <taxon>Burkholderiales</taxon>
        <taxon>Oxalobacteraceae</taxon>
        <taxon>Glaciimonas</taxon>
    </lineage>
</organism>
<keyword evidence="3" id="KW-1185">Reference proteome</keyword>
<proteinExistence type="predicted"/>
<dbReference type="CDD" id="cd03801">
    <property type="entry name" value="GT4_PimA-like"/>
    <property type="match status" value="1"/>
</dbReference>
<dbReference type="PANTHER" id="PTHR12526:SF630">
    <property type="entry name" value="GLYCOSYLTRANSFERASE"/>
    <property type="match status" value="1"/>
</dbReference>
<feature type="domain" description="Glycosyltransferase subfamily 4-like N-terminal" evidence="1">
    <location>
        <begin position="16"/>
        <end position="223"/>
    </location>
</feature>
<accession>A0A840RPR4</accession>
<gene>
    <name evidence="2" type="ORF">HNR39_000959</name>
</gene>
<dbReference type="RefSeq" id="WP_168055482.1">
    <property type="nucleotide sequence ID" value="NZ_JAAOZT010000006.1"/>
</dbReference>
<evidence type="ECO:0000313" key="3">
    <source>
        <dbReference type="Proteomes" id="UP000571084"/>
    </source>
</evidence>
<keyword evidence="2" id="KW-0808">Transferase</keyword>
<comment type="caution">
    <text evidence="2">The sequence shown here is derived from an EMBL/GenBank/DDBJ whole genome shotgun (WGS) entry which is preliminary data.</text>
</comment>
<reference evidence="2 3" key="1">
    <citation type="submission" date="2020-08" db="EMBL/GenBank/DDBJ databases">
        <title>Genomic Encyclopedia of Type Strains, Phase IV (KMG-IV): sequencing the most valuable type-strain genomes for metagenomic binning, comparative biology and taxonomic classification.</title>
        <authorList>
            <person name="Goeker M."/>
        </authorList>
    </citation>
    <scope>NUCLEOTIDE SEQUENCE [LARGE SCALE GENOMIC DNA]</scope>
    <source>
        <strain evidence="2 3">DSM 23240</strain>
    </source>
</reference>
<dbReference type="Pfam" id="PF13692">
    <property type="entry name" value="Glyco_trans_1_4"/>
    <property type="match status" value="1"/>
</dbReference>
<sequence>MKILLVSEDIPSKTLGGLGKHVIALGNALIAAGHEVSLMGCDTPSYILCAEEMGFQGKFIAAFGNPLRGWKESQLGFFNSWKRPYFAKKMAKKIQSYAKSFDVVHYHGHQPMVGRYIAPWVNFVQTRHDQGGDCITNVRFRHGEICVERSPAECAKCIHPSPGLVHTKLSAHAVQRYRDETSAAFELHPVVFVSEFLRKNYALTMPKVLLEKTIVIHNFVNEDLLGESLFTKQTEMNTTTFHIHVAGRLDAGKGISTFLDLIEPRLPSNWRVDVYGDGPLREMIDAKYVDSLVRIHGYCSYPEVVAATRNANVVVVPSMWEEACGTTIIEALRLGKICYALRRGGTSELASYGQSNQLRLFDDLTTLTDALLTANDFTDRTGGESADVRLHVLKLLPVYARNKRSA</sequence>